<feature type="chain" id="PRO_5040911954" evidence="6">
    <location>
        <begin position="24"/>
        <end position="519"/>
    </location>
</feature>
<feature type="signal peptide" evidence="6">
    <location>
        <begin position="1"/>
        <end position="23"/>
    </location>
</feature>
<evidence type="ECO:0000256" key="2">
    <source>
        <dbReference type="ARBA" id="ARBA00006275"/>
    </source>
</evidence>
<dbReference type="InterPro" id="IPR033985">
    <property type="entry name" value="SusD-like_N"/>
</dbReference>
<dbReference type="RefSeq" id="WP_264207676.1">
    <property type="nucleotide sequence ID" value="NZ_JAOZEW010000021.1"/>
</dbReference>
<name>A0A9X2ZGZ1_9FLAO</name>
<protein>
    <submittedName>
        <fullName evidence="9">RagB/SusD family nutrient uptake outer membrane protein</fullName>
    </submittedName>
</protein>
<evidence type="ECO:0000256" key="3">
    <source>
        <dbReference type="ARBA" id="ARBA00022729"/>
    </source>
</evidence>
<accession>A0A9X2ZGZ1</accession>
<feature type="domain" description="RagB/SusD" evidence="7">
    <location>
        <begin position="266"/>
        <end position="519"/>
    </location>
</feature>
<dbReference type="Pfam" id="PF07980">
    <property type="entry name" value="SusD_RagB"/>
    <property type="match status" value="1"/>
</dbReference>
<comment type="subcellular location">
    <subcellularLocation>
        <location evidence="1">Cell outer membrane</location>
    </subcellularLocation>
</comment>
<evidence type="ECO:0000256" key="1">
    <source>
        <dbReference type="ARBA" id="ARBA00004442"/>
    </source>
</evidence>
<dbReference type="SUPFAM" id="SSF48452">
    <property type="entry name" value="TPR-like"/>
    <property type="match status" value="1"/>
</dbReference>
<comment type="caution">
    <text evidence="9">The sequence shown here is derived from an EMBL/GenBank/DDBJ whole genome shotgun (WGS) entry which is preliminary data.</text>
</comment>
<keyword evidence="4" id="KW-0472">Membrane</keyword>
<dbReference type="Pfam" id="PF14322">
    <property type="entry name" value="SusD-like_3"/>
    <property type="match status" value="1"/>
</dbReference>
<keyword evidence="10" id="KW-1185">Reference proteome</keyword>
<evidence type="ECO:0000259" key="8">
    <source>
        <dbReference type="Pfam" id="PF14322"/>
    </source>
</evidence>
<dbReference type="AlphaFoldDB" id="A0A9X2ZGZ1"/>
<evidence type="ECO:0000256" key="6">
    <source>
        <dbReference type="SAM" id="SignalP"/>
    </source>
</evidence>
<dbReference type="Proteomes" id="UP001151079">
    <property type="component" value="Unassembled WGS sequence"/>
</dbReference>
<comment type="similarity">
    <text evidence="2">Belongs to the SusD family.</text>
</comment>
<dbReference type="PROSITE" id="PS51257">
    <property type="entry name" value="PROKAR_LIPOPROTEIN"/>
    <property type="match status" value="1"/>
</dbReference>
<dbReference type="EMBL" id="JAOZEW010000021">
    <property type="protein sequence ID" value="MCV9929587.1"/>
    <property type="molecule type" value="Genomic_DNA"/>
</dbReference>
<keyword evidence="3 6" id="KW-0732">Signal</keyword>
<reference evidence="9" key="1">
    <citation type="submission" date="2022-10" db="EMBL/GenBank/DDBJ databases">
        <title>Two novel species of Flavobacterium.</title>
        <authorList>
            <person name="Liu Q."/>
            <person name="Xin Y.-H."/>
        </authorList>
    </citation>
    <scope>NUCLEOTIDE SEQUENCE</scope>
    <source>
        <strain evidence="9">LS1R49</strain>
    </source>
</reference>
<evidence type="ECO:0000259" key="7">
    <source>
        <dbReference type="Pfam" id="PF07980"/>
    </source>
</evidence>
<dbReference type="InterPro" id="IPR012944">
    <property type="entry name" value="SusD_RagB_dom"/>
</dbReference>
<keyword evidence="5" id="KW-0998">Cell outer membrane</keyword>
<sequence length="519" mass="58819">MKYKIFSYLTVFLSLATVMTSCVDNEDLIQVDPNNESVQTFWKTDQHAIEGINAAYGSLLTDGTYMRSTPLMLDAKADDTRSNSPWGSMYNLGRFNSNVSDPSIYGWGYETYYQGIYRCNQVLTNVPNIEMDATLKNRVLGQAYFLRGLYLFHAVNLFKNVPIPLDVEIFHPQKSQAEGWEQVIADFKAAAELLPASYDNVSGLDAGQKGRATKGAALGYLGKAYLFTKDFENAKLTFKKVIDLGVYSLVSNYRDNFTDTNENNSESVFEVQFSREAGGVDLGWGGIPASGWGKTSARAITYAPRDFGWTDAQPTWVLFNEFHDELTIDGQLDPRLDATIFYNKPGGMKLYGQDFATFYAKSPSDLNDIFCRKYQNSDGNYANEMDWRSGINERLLRYADILMMYAECLNETGDTQGAYTYIQIVRDRVGLPNLATAKPGLGQAGMREQIGHERFLEFPLEGHRFDDIRRWGWLQDNAKLKWLQARDAEFNSYVNGREYYPIPQLEKDNNPGTVQNDSY</sequence>
<evidence type="ECO:0000313" key="9">
    <source>
        <dbReference type="EMBL" id="MCV9929587.1"/>
    </source>
</evidence>
<organism evidence="9 10">
    <name type="scientific">Flavobacterium shii</name>
    <dbReference type="NCBI Taxonomy" id="2987687"/>
    <lineage>
        <taxon>Bacteria</taxon>
        <taxon>Pseudomonadati</taxon>
        <taxon>Bacteroidota</taxon>
        <taxon>Flavobacteriia</taxon>
        <taxon>Flavobacteriales</taxon>
        <taxon>Flavobacteriaceae</taxon>
        <taxon>Flavobacterium</taxon>
    </lineage>
</organism>
<dbReference type="InterPro" id="IPR011990">
    <property type="entry name" value="TPR-like_helical_dom_sf"/>
</dbReference>
<dbReference type="Gene3D" id="1.25.40.390">
    <property type="match status" value="1"/>
</dbReference>
<evidence type="ECO:0000256" key="4">
    <source>
        <dbReference type="ARBA" id="ARBA00023136"/>
    </source>
</evidence>
<dbReference type="CDD" id="cd08977">
    <property type="entry name" value="SusD"/>
    <property type="match status" value="1"/>
</dbReference>
<evidence type="ECO:0000256" key="5">
    <source>
        <dbReference type="ARBA" id="ARBA00023237"/>
    </source>
</evidence>
<proteinExistence type="inferred from homology"/>
<feature type="domain" description="SusD-like N-terminal" evidence="8">
    <location>
        <begin position="81"/>
        <end position="226"/>
    </location>
</feature>
<dbReference type="GO" id="GO:0009279">
    <property type="term" value="C:cell outer membrane"/>
    <property type="evidence" value="ECO:0007669"/>
    <property type="project" value="UniProtKB-SubCell"/>
</dbReference>
<evidence type="ECO:0000313" key="10">
    <source>
        <dbReference type="Proteomes" id="UP001151079"/>
    </source>
</evidence>
<gene>
    <name evidence="9" type="ORF">OIU83_18140</name>
</gene>